<dbReference type="Proteomes" id="UP000516305">
    <property type="component" value="Chromosome"/>
</dbReference>
<keyword evidence="3" id="KW-1185">Reference proteome</keyword>
<dbReference type="InterPro" id="IPR015943">
    <property type="entry name" value="WD40/YVTN_repeat-like_dom_sf"/>
</dbReference>
<dbReference type="Pfam" id="PF07494">
    <property type="entry name" value="Reg_prop"/>
    <property type="match status" value="1"/>
</dbReference>
<dbReference type="InterPro" id="IPR011110">
    <property type="entry name" value="Reg_prop"/>
</dbReference>
<evidence type="ECO:0000313" key="2">
    <source>
        <dbReference type="EMBL" id="QNR24612.1"/>
    </source>
</evidence>
<dbReference type="EMBL" id="CP060139">
    <property type="protein sequence ID" value="QNR24612.1"/>
    <property type="molecule type" value="Genomic_DNA"/>
</dbReference>
<dbReference type="SUPFAM" id="SSF101898">
    <property type="entry name" value="NHL repeat"/>
    <property type="match status" value="1"/>
</dbReference>
<keyword evidence="1" id="KW-1133">Transmembrane helix</keyword>
<gene>
    <name evidence="2" type="ORF">H4K34_01860</name>
</gene>
<keyword evidence="1" id="KW-0812">Transmembrane</keyword>
<proteinExistence type="predicted"/>
<evidence type="ECO:0000256" key="1">
    <source>
        <dbReference type="SAM" id="Phobius"/>
    </source>
</evidence>
<dbReference type="AlphaFoldDB" id="A0A7H0VFW4"/>
<accession>A0A7H0VFW4</accession>
<organism evidence="2 3">
    <name type="scientific">Croceimicrobium hydrocarbonivorans</name>
    <dbReference type="NCBI Taxonomy" id="2761580"/>
    <lineage>
        <taxon>Bacteria</taxon>
        <taxon>Pseudomonadati</taxon>
        <taxon>Bacteroidota</taxon>
        <taxon>Flavobacteriia</taxon>
        <taxon>Flavobacteriales</taxon>
        <taxon>Owenweeksiaceae</taxon>
        <taxon>Croceimicrobium</taxon>
    </lineage>
</organism>
<name>A0A7H0VFW4_9FLAO</name>
<protein>
    <submittedName>
        <fullName evidence="2">Uncharacterized protein</fullName>
    </submittedName>
</protein>
<sequence length="377" mass="43596">MFPANIPFTTKYKFYWNSILVVLICPLIVLSQDIPYCHYSVNEGLPSSQVYNAVQDKNGLLWFSTDRGLVRYDGIEYKTFTREDGLPENSILRLFPQDDGSIWGISLNSKLFYFDYQDQIIHPYSFNDSIPQIENRPKILSIYRSPDHYLYLAFSGLGFYRLDSLGLVEHFGLESDPSEQLPFYLVGLKSKLTPNQNTFVFALKEPNLSRELFPYADLDSVLIDREAWSPHYRMTWPSGRAPLYYYYNQCYYQPKAPPIKTQSRIFGIGAFNSQYFWIAESGKGLKIYRSDGSLIDSILPNKSISDVLVDQSGGWWICTLYSGIYYLKNPYFRKIALPSHFDENLDQIDHHPQEGILAGTYLIPSIYSIAQKAEIYP</sequence>
<feature type="transmembrane region" description="Helical" evidence="1">
    <location>
        <begin position="12"/>
        <end position="30"/>
    </location>
</feature>
<evidence type="ECO:0000313" key="3">
    <source>
        <dbReference type="Proteomes" id="UP000516305"/>
    </source>
</evidence>
<reference evidence="2 3" key="1">
    <citation type="submission" date="2020-08" db="EMBL/GenBank/DDBJ databases">
        <title>Croceimicrobium hydrocarbonivorans gen. nov., sp. nov., a novel marine bacterium isolated from a bacterial consortium that degrades polyethylene terephthalate.</title>
        <authorList>
            <person name="Liu R."/>
        </authorList>
    </citation>
    <scope>NUCLEOTIDE SEQUENCE [LARGE SCALE GENOMIC DNA]</scope>
    <source>
        <strain evidence="2 3">A20-9</strain>
    </source>
</reference>
<dbReference type="KEGG" id="chyd:H4K34_01860"/>
<keyword evidence="1" id="KW-0472">Membrane</keyword>
<dbReference type="Gene3D" id="2.130.10.10">
    <property type="entry name" value="YVTN repeat-like/Quinoprotein amine dehydrogenase"/>
    <property type="match status" value="2"/>
</dbReference>
<dbReference type="RefSeq" id="WP_210759139.1">
    <property type="nucleotide sequence ID" value="NZ_CP060139.1"/>
</dbReference>